<feature type="region of interest" description="Disordered" evidence="6">
    <location>
        <begin position="128"/>
        <end position="153"/>
    </location>
</feature>
<gene>
    <name evidence="8" type="ORF">CVLEPA_LOCUS4252</name>
</gene>
<proteinExistence type="inferred from homology"/>
<keyword evidence="9" id="KW-1185">Reference proteome</keyword>
<evidence type="ECO:0000313" key="8">
    <source>
        <dbReference type="EMBL" id="CAK8674561.1"/>
    </source>
</evidence>
<name>A0ABP0F4B5_CLALP</name>
<keyword evidence="5" id="KW-0027">Amidation</keyword>
<feature type="chain" id="PRO_5046218856" evidence="7">
    <location>
        <begin position="20"/>
        <end position="153"/>
    </location>
</feature>
<dbReference type="PROSITE" id="PS00473">
    <property type="entry name" value="GNRH"/>
    <property type="match status" value="1"/>
</dbReference>
<dbReference type="Proteomes" id="UP001642483">
    <property type="component" value="Unassembled WGS sequence"/>
</dbReference>
<keyword evidence="4" id="KW-0372">Hormone</keyword>
<evidence type="ECO:0000256" key="7">
    <source>
        <dbReference type="SAM" id="SignalP"/>
    </source>
</evidence>
<dbReference type="EMBL" id="CAWYQH010000013">
    <property type="protein sequence ID" value="CAK8674561.1"/>
    <property type="molecule type" value="Genomic_DNA"/>
</dbReference>
<feature type="compositionally biased region" description="Basic and acidic residues" evidence="6">
    <location>
        <begin position="50"/>
        <end position="63"/>
    </location>
</feature>
<accession>A0ABP0F4B5</accession>
<feature type="signal peptide" evidence="7">
    <location>
        <begin position="1"/>
        <end position="19"/>
    </location>
</feature>
<evidence type="ECO:0000256" key="3">
    <source>
        <dbReference type="ARBA" id="ARBA00022525"/>
    </source>
</evidence>
<feature type="region of interest" description="Disordered" evidence="6">
    <location>
        <begin position="48"/>
        <end position="78"/>
    </location>
</feature>
<evidence type="ECO:0000256" key="6">
    <source>
        <dbReference type="SAM" id="MobiDB-lite"/>
    </source>
</evidence>
<keyword evidence="3" id="KW-0964">Secreted</keyword>
<sequence length="153" mass="17951">MKTLVLLETLLLVTAFADCYILKQHFGESDYQDWNGWRSRHLAPFGSQQKESDVALKPQDKRQHWSVKLSPGGKRSGFTDVVQTQHERNPGVEILEERMKTKEEARDQDQYPMMLQILQKILDETKNYGELQTDPEDFSRFSYDNQPQKSSHY</sequence>
<feature type="compositionally biased region" description="Polar residues" evidence="6">
    <location>
        <begin position="142"/>
        <end position="153"/>
    </location>
</feature>
<reference evidence="8 9" key="1">
    <citation type="submission" date="2024-02" db="EMBL/GenBank/DDBJ databases">
        <authorList>
            <person name="Daric V."/>
            <person name="Darras S."/>
        </authorList>
    </citation>
    <scope>NUCLEOTIDE SEQUENCE [LARGE SCALE GENOMIC DNA]</scope>
</reference>
<protein>
    <submittedName>
        <fullName evidence="8">Uncharacterized protein</fullName>
    </submittedName>
</protein>
<evidence type="ECO:0000256" key="1">
    <source>
        <dbReference type="ARBA" id="ARBA00004613"/>
    </source>
</evidence>
<keyword evidence="7" id="KW-0732">Signal</keyword>
<comment type="caution">
    <text evidence="8">The sequence shown here is derived from an EMBL/GenBank/DDBJ whole genome shotgun (WGS) entry which is preliminary data.</text>
</comment>
<evidence type="ECO:0000256" key="4">
    <source>
        <dbReference type="ARBA" id="ARBA00022702"/>
    </source>
</evidence>
<dbReference type="InterPro" id="IPR002012">
    <property type="entry name" value="GnRH"/>
</dbReference>
<comment type="similarity">
    <text evidence="2">Belongs to the GnRH family.</text>
</comment>
<comment type="subcellular location">
    <subcellularLocation>
        <location evidence="1">Secreted</location>
    </subcellularLocation>
</comment>
<organism evidence="8 9">
    <name type="scientific">Clavelina lepadiformis</name>
    <name type="common">Light-bulb sea squirt</name>
    <name type="synonym">Ascidia lepadiformis</name>
    <dbReference type="NCBI Taxonomy" id="159417"/>
    <lineage>
        <taxon>Eukaryota</taxon>
        <taxon>Metazoa</taxon>
        <taxon>Chordata</taxon>
        <taxon>Tunicata</taxon>
        <taxon>Ascidiacea</taxon>
        <taxon>Aplousobranchia</taxon>
        <taxon>Clavelinidae</taxon>
        <taxon>Clavelina</taxon>
    </lineage>
</organism>
<evidence type="ECO:0000313" key="9">
    <source>
        <dbReference type="Proteomes" id="UP001642483"/>
    </source>
</evidence>
<evidence type="ECO:0000256" key="5">
    <source>
        <dbReference type="ARBA" id="ARBA00022815"/>
    </source>
</evidence>
<evidence type="ECO:0000256" key="2">
    <source>
        <dbReference type="ARBA" id="ARBA00010968"/>
    </source>
</evidence>